<evidence type="ECO:0000256" key="2">
    <source>
        <dbReference type="SAM" id="Phobius"/>
    </source>
</evidence>
<organism evidence="4 5">
    <name type="scientific">Linnemannia schmuckeri</name>
    <dbReference type="NCBI Taxonomy" id="64567"/>
    <lineage>
        <taxon>Eukaryota</taxon>
        <taxon>Fungi</taxon>
        <taxon>Fungi incertae sedis</taxon>
        <taxon>Mucoromycota</taxon>
        <taxon>Mortierellomycotina</taxon>
        <taxon>Mortierellomycetes</taxon>
        <taxon>Mortierellales</taxon>
        <taxon>Mortierellaceae</taxon>
        <taxon>Linnemannia</taxon>
    </lineage>
</organism>
<feature type="transmembrane region" description="Helical" evidence="2">
    <location>
        <begin position="77"/>
        <end position="101"/>
    </location>
</feature>
<evidence type="ECO:0000313" key="4">
    <source>
        <dbReference type="EMBL" id="KAF9150310.1"/>
    </source>
</evidence>
<evidence type="ECO:0000259" key="3">
    <source>
        <dbReference type="PROSITE" id="PS50008"/>
    </source>
</evidence>
<feature type="domain" description="PI-PLC Y-box" evidence="3">
    <location>
        <begin position="130"/>
        <end position="199"/>
    </location>
</feature>
<keyword evidence="2" id="KW-1133">Transmembrane helix</keyword>
<dbReference type="GO" id="GO:0006629">
    <property type="term" value="P:lipid metabolic process"/>
    <property type="evidence" value="ECO:0007669"/>
    <property type="project" value="InterPro"/>
</dbReference>
<reference evidence="4" key="1">
    <citation type="journal article" date="2020" name="Fungal Divers.">
        <title>Resolving the Mortierellaceae phylogeny through synthesis of multi-gene phylogenetics and phylogenomics.</title>
        <authorList>
            <person name="Vandepol N."/>
            <person name="Liber J."/>
            <person name="Desiro A."/>
            <person name="Na H."/>
            <person name="Kennedy M."/>
            <person name="Barry K."/>
            <person name="Grigoriev I.V."/>
            <person name="Miller A.N."/>
            <person name="O'Donnell K."/>
            <person name="Stajich J.E."/>
            <person name="Bonito G."/>
        </authorList>
    </citation>
    <scope>NUCLEOTIDE SEQUENCE</scope>
    <source>
        <strain evidence="4">NRRL 6426</strain>
    </source>
</reference>
<dbReference type="OrthoDB" id="2443767at2759"/>
<keyword evidence="5" id="KW-1185">Reference proteome</keyword>
<dbReference type="InterPro" id="IPR001711">
    <property type="entry name" value="PLipase_C_Pinositol-sp_Y"/>
</dbReference>
<comment type="caution">
    <text evidence="4">The sequence shown here is derived from an EMBL/GenBank/DDBJ whole genome shotgun (WGS) entry which is preliminary data.</text>
</comment>
<keyword evidence="2" id="KW-0812">Transmembrane</keyword>
<accession>A0A9P5RY71</accession>
<dbReference type="AlphaFoldDB" id="A0A9P5RY71"/>
<proteinExistence type="predicted"/>
<gene>
    <name evidence="4" type="ORF">BG015_007881</name>
</gene>
<dbReference type="EMBL" id="JAAAUQ010000430">
    <property type="protein sequence ID" value="KAF9150310.1"/>
    <property type="molecule type" value="Genomic_DNA"/>
</dbReference>
<feature type="region of interest" description="Disordered" evidence="1">
    <location>
        <begin position="104"/>
        <end position="140"/>
    </location>
</feature>
<protein>
    <recommendedName>
        <fullName evidence="3">PI-PLC Y-box domain-containing protein</fullName>
    </recommendedName>
</protein>
<sequence>MTMFDSDVINMDFFTPIGDESVSSESFALLKKEGTMYAFGNYSGSQETRMTSKVNVTETYGVNPIPPPPPAAPKPTILSTGGIVGIVVGALALAAMAFFLGRRTSGKSRKKDDDQATDQDADKSQANQPFDDDKDQLQEQGHKDGANFYDFEGKYLVPTYPEGPRASSTEILPMAPINPVPQYIQEHFQALYDQMRILQDQLHPSQFSSHPRPNFVTSASYIGELTTPTVSEEQRAEATEALMTKFSAPEQPIQFIPPAPPVDSKGMPSPSAPVCANVVDQTVSQALPDVAPQESVEYNESMIFTSAPPSTLNSTQYLPQP</sequence>
<keyword evidence="2" id="KW-0472">Membrane</keyword>
<dbReference type="PROSITE" id="PS50008">
    <property type="entry name" value="PIPLC_Y_DOMAIN"/>
    <property type="match status" value="1"/>
</dbReference>
<dbReference type="Proteomes" id="UP000748756">
    <property type="component" value="Unassembled WGS sequence"/>
</dbReference>
<name>A0A9P5RY71_9FUNG</name>
<evidence type="ECO:0000313" key="5">
    <source>
        <dbReference type="Proteomes" id="UP000748756"/>
    </source>
</evidence>
<dbReference type="GO" id="GO:0004435">
    <property type="term" value="F:phosphatidylinositol-4,5-bisphosphate phospholipase C activity"/>
    <property type="evidence" value="ECO:0007669"/>
    <property type="project" value="InterPro"/>
</dbReference>
<evidence type="ECO:0000256" key="1">
    <source>
        <dbReference type="SAM" id="MobiDB-lite"/>
    </source>
</evidence>
<dbReference type="GO" id="GO:0035556">
    <property type="term" value="P:intracellular signal transduction"/>
    <property type="evidence" value="ECO:0007669"/>
    <property type="project" value="InterPro"/>
</dbReference>